<comment type="caution">
    <text evidence="2">The sequence shown here is derived from an EMBL/GenBank/DDBJ whole genome shotgun (WGS) entry which is preliminary data.</text>
</comment>
<reference evidence="2 3" key="1">
    <citation type="submission" date="2024-02" db="EMBL/GenBank/DDBJ databases">
        <authorList>
            <person name="Chen Y."/>
            <person name="Shah S."/>
            <person name="Dougan E. K."/>
            <person name="Thang M."/>
            <person name="Chan C."/>
        </authorList>
    </citation>
    <scope>NUCLEOTIDE SEQUENCE [LARGE SCALE GENOMIC DNA]</scope>
</reference>
<evidence type="ECO:0000313" key="2">
    <source>
        <dbReference type="EMBL" id="CAK9081164.1"/>
    </source>
</evidence>
<dbReference type="Proteomes" id="UP001642484">
    <property type="component" value="Unassembled WGS sequence"/>
</dbReference>
<protein>
    <submittedName>
        <fullName evidence="2">Uncharacterized protein</fullName>
    </submittedName>
</protein>
<organism evidence="2 3">
    <name type="scientific">Durusdinium trenchii</name>
    <dbReference type="NCBI Taxonomy" id="1381693"/>
    <lineage>
        <taxon>Eukaryota</taxon>
        <taxon>Sar</taxon>
        <taxon>Alveolata</taxon>
        <taxon>Dinophyceae</taxon>
        <taxon>Suessiales</taxon>
        <taxon>Symbiodiniaceae</taxon>
        <taxon>Durusdinium</taxon>
    </lineage>
</organism>
<feature type="region of interest" description="Disordered" evidence="1">
    <location>
        <begin position="146"/>
        <end position="168"/>
    </location>
</feature>
<evidence type="ECO:0000256" key="1">
    <source>
        <dbReference type="SAM" id="MobiDB-lite"/>
    </source>
</evidence>
<evidence type="ECO:0000313" key="3">
    <source>
        <dbReference type="Proteomes" id="UP001642484"/>
    </source>
</evidence>
<name>A0ABP0PYY9_9DINO</name>
<keyword evidence="3" id="KW-1185">Reference proteome</keyword>
<accession>A0ABP0PYY9</accession>
<dbReference type="EMBL" id="CAXAMN010023807">
    <property type="protein sequence ID" value="CAK9081164.1"/>
    <property type="molecule type" value="Genomic_DNA"/>
</dbReference>
<proteinExistence type="predicted"/>
<sequence>MRNTLERLHRFPSHIDLLELLVQSSTQARRRSLKVRVLINGEALPGIARRRHTFIFSTLKQLAGAGVQASKTKKLQELELHPACQGPESCATYVWWMASPRPQLPQSGAIKVKDLKLLEFLFSLFSQRDIFWDRVVEERGTSRRRSAQTDIGCAARPSSPSPSNPEEEAFTAPIHSAHTTHCDDQLCPTAVKPQQLLIRAEIS</sequence>
<gene>
    <name evidence="2" type="ORF">CCMP2556_LOCUS39738</name>
</gene>